<organism evidence="1 2">
    <name type="scientific">Marinilactibacillus psychrotolerans</name>
    <dbReference type="NCBI Taxonomy" id="191770"/>
    <lineage>
        <taxon>Bacteria</taxon>
        <taxon>Bacillati</taxon>
        <taxon>Bacillota</taxon>
        <taxon>Bacilli</taxon>
        <taxon>Lactobacillales</taxon>
        <taxon>Carnobacteriaceae</taxon>
        <taxon>Marinilactibacillus</taxon>
    </lineage>
</organism>
<gene>
    <name evidence="1" type="ORF">FEZ48_02805</name>
</gene>
<sequence>MALENSKFKNFIPTIWSARLLANLDKSLVGLQMVNRDYEGEIQAYGDTVKINQLGDITIKDYTGADIDDPEEIDSTQQTLTIDQAKYFNFTVKDVDKAQSNVNLLNGSMERAAYAMSDVIDQDIFSTMATGAGIKVGSASSPQEVFKDTAYDILVDLGVKLDEKNVSKAGRKIVLPAWYLGLLAKDPRFTKDMNILANGVVEGATVGRFQLLSSNNLKAGTGAAVHSVGGTTQGMSFANQIVETEAYRPEKNFSDAVKGLSVWGRKVVQPDALFDYSIKAGTSQAGTGTDAGTTG</sequence>
<dbReference type="AlphaFoldDB" id="A0A5R9C6R5"/>
<dbReference type="OrthoDB" id="1624479at2"/>
<keyword evidence="1" id="KW-0946">Virion</keyword>
<reference evidence="1 2" key="1">
    <citation type="submission" date="2019-05" db="EMBL/GenBank/DDBJ databases">
        <title>The metagenome of a microbial culture collection derived from dairy environment covers the genomic content of the human microbiome.</title>
        <authorList>
            <person name="Roder T."/>
            <person name="Wuthrich D."/>
            <person name="Sattari Z."/>
            <person name="Von Ah U."/>
            <person name="Bar C."/>
            <person name="Ronchi F."/>
            <person name="Macpherson A.J."/>
            <person name="Ganal-Vonarburg S.C."/>
            <person name="Bruggmann R."/>
            <person name="Vergeres G."/>
        </authorList>
    </citation>
    <scope>NUCLEOTIDE SEQUENCE [LARGE SCALE GENOMIC DNA]</scope>
    <source>
        <strain evidence="1 2">FAM 24235</strain>
    </source>
</reference>
<comment type="caution">
    <text evidence="1">The sequence shown here is derived from an EMBL/GenBank/DDBJ whole genome shotgun (WGS) entry which is preliminary data.</text>
</comment>
<dbReference type="Proteomes" id="UP000307201">
    <property type="component" value="Unassembled WGS sequence"/>
</dbReference>
<evidence type="ECO:0000313" key="1">
    <source>
        <dbReference type="EMBL" id="TLQ08831.1"/>
    </source>
</evidence>
<dbReference type="RefSeq" id="WP_138471008.1">
    <property type="nucleotide sequence ID" value="NZ_VBTE01000005.1"/>
</dbReference>
<name>A0A5R9C6R5_9LACT</name>
<accession>A0A5R9C6R5</accession>
<evidence type="ECO:0000313" key="2">
    <source>
        <dbReference type="Proteomes" id="UP000307201"/>
    </source>
</evidence>
<proteinExistence type="predicted"/>
<dbReference type="EMBL" id="VBTE01000005">
    <property type="protein sequence ID" value="TLQ08831.1"/>
    <property type="molecule type" value="Genomic_DNA"/>
</dbReference>
<keyword evidence="1" id="KW-0167">Capsid protein</keyword>
<protein>
    <submittedName>
        <fullName evidence="1">P22 coat protein-protein 5 domain protein</fullName>
    </submittedName>
</protein>